<feature type="transmembrane region" description="Helical" evidence="1">
    <location>
        <begin position="105"/>
        <end position="133"/>
    </location>
</feature>
<proteinExistence type="predicted"/>
<dbReference type="Proteomes" id="UP000604046">
    <property type="component" value="Unassembled WGS sequence"/>
</dbReference>
<accession>A0A812PLN6</accession>
<organism evidence="2 3">
    <name type="scientific">Symbiodinium natans</name>
    <dbReference type="NCBI Taxonomy" id="878477"/>
    <lineage>
        <taxon>Eukaryota</taxon>
        <taxon>Sar</taxon>
        <taxon>Alveolata</taxon>
        <taxon>Dinophyceae</taxon>
        <taxon>Suessiales</taxon>
        <taxon>Symbiodiniaceae</taxon>
        <taxon>Symbiodinium</taxon>
    </lineage>
</organism>
<gene>
    <name evidence="2" type="primary">GPI10</name>
    <name evidence="2" type="ORF">SNAT2548_LOCUS17784</name>
</gene>
<comment type="caution">
    <text evidence="2">The sequence shown here is derived from an EMBL/GenBank/DDBJ whole genome shotgun (WGS) entry which is preliminary data.</text>
</comment>
<evidence type="ECO:0000313" key="2">
    <source>
        <dbReference type="EMBL" id="CAE7339899.1"/>
    </source>
</evidence>
<feature type="transmembrane region" description="Helical" evidence="1">
    <location>
        <begin position="407"/>
        <end position="432"/>
    </location>
</feature>
<reference evidence="2" key="1">
    <citation type="submission" date="2021-02" db="EMBL/GenBank/DDBJ databases">
        <authorList>
            <person name="Dougan E. K."/>
            <person name="Rhodes N."/>
            <person name="Thang M."/>
            <person name="Chan C."/>
        </authorList>
    </citation>
    <scope>NUCLEOTIDE SEQUENCE</scope>
</reference>
<dbReference type="AlphaFoldDB" id="A0A812PLN6"/>
<name>A0A812PLN6_9DINO</name>
<keyword evidence="1" id="KW-0472">Membrane</keyword>
<feature type="transmembrane region" description="Helical" evidence="1">
    <location>
        <begin position="481"/>
        <end position="501"/>
    </location>
</feature>
<feature type="transmembrane region" description="Helical" evidence="1">
    <location>
        <begin position="153"/>
        <end position="172"/>
    </location>
</feature>
<feature type="transmembrane region" description="Helical" evidence="1">
    <location>
        <begin position="444"/>
        <end position="469"/>
    </location>
</feature>
<sequence>MINRLADDTPVSPASSDKPVSAISAAEERSLNTTEEIQNLANFICDMEVHHPDLLRATLPSSALRCFGKALQKNFRGDLHHVSFPTQTIQCFWSHSWHGSAWMKILFLLVYYNGRAALVAGSLSAFLGLTLFFFRLLPGTRREFSLEGATYDFGPWGLGFGCLASGLVLLLWKPSGSVFLDRICIHQTDEELKAAGILSIGGFLKHSESMLVLFDPTYTTRLWTIFELAAFLKAHGDVAHALIIRPTFLATAAVGVFVFLALIAICIMIASYAEMRQTLLVLVFVEYLIFACGGHWLRGYFQQVDECFERLQNFSLKEANSHCCTVDHVDIFGNPMPCDRKVITECIRSWFGSEEQFEAEVKCRVSSAFVTGLGYYAVPFTWFMGASLPILWAYLDLMVARLREGEWFYTLVSFLYTLIIWLGNGPFGYFICLMCAYTLRKRRAIWCLDCAVTLLGTGFMVVLSLAMHAIGPVLRAHAGDLPGMILWGILVASFALFWRWLWLRAITKNHTES</sequence>
<feature type="transmembrane region" description="Helical" evidence="1">
    <location>
        <begin position="279"/>
        <end position="297"/>
    </location>
</feature>
<keyword evidence="1" id="KW-1133">Transmembrane helix</keyword>
<evidence type="ECO:0000313" key="3">
    <source>
        <dbReference type="Proteomes" id="UP000604046"/>
    </source>
</evidence>
<feature type="transmembrane region" description="Helical" evidence="1">
    <location>
        <begin position="373"/>
        <end position="395"/>
    </location>
</feature>
<keyword evidence="1" id="KW-0812">Transmembrane</keyword>
<feature type="transmembrane region" description="Helical" evidence="1">
    <location>
        <begin position="248"/>
        <end position="273"/>
    </location>
</feature>
<dbReference type="EMBL" id="CAJNDS010002124">
    <property type="protein sequence ID" value="CAE7339899.1"/>
    <property type="molecule type" value="Genomic_DNA"/>
</dbReference>
<evidence type="ECO:0000256" key="1">
    <source>
        <dbReference type="SAM" id="Phobius"/>
    </source>
</evidence>
<protein>
    <submittedName>
        <fullName evidence="2">GPI10 protein</fullName>
    </submittedName>
</protein>
<dbReference type="OrthoDB" id="2157530at2759"/>
<keyword evidence="3" id="KW-1185">Reference proteome</keyword>